<dbReference type="InterPro" id="IPR018264">
    <property type="entry name" value="Ribosomal_bL33_CS"/>
</dbReference>
<dbReference type="GO" id="GO:0005840">
    <property type="term" value="C:ribosome"/>
    <property type="evidence" value="ECO:0007669"/>
    <property type="project" value="UniProtKB-KW"/>
</dbReference>
<evidence type="ECO:0000256" key="4">
    <source>
        <dbReference type="ARBA" id="ARBA00035176"/>
    </source>
</evidence>
<dbReference type="eggNOG" id="COG0267">
    <property type="taxonomic scope" value="Bacteria"/>
</dbReference>
<sequence>MLGGKIMRVNITLECTECKERNYISKKNKRNNPDRVEFKKYCPRERVVTLHRETK</sequence>
<keyword evidence="2 5" id="KW-0689">Ribosomal protein</keyword>
<reference evidence="6 7" key="1">
    <citation type="journal article" date="2013" name="Genome Announc.">
        <title>Complete Genome Sequence of Carnobacterium gilichinskyi Strain WN1359T (DSM 27470T).</title>
        <authorList>
            <person name="Leonard M.T."/>
            <person name="Panayotova N."/>
            <person name="Farmerie W.G."/>
            <person name="Triplett E.W."/>
            <person name="Nicholson W.L."/>
        </authorList>
    </citation>
    <scope>NUCLEOTIDE SEQUENCE [LARGE SCALE GENOMIC DNA]</scope>
    <source>
        <strain evidence="6 7">WN1359</strain>
    </source>
</reference>
<evidence type="ECO:0000256" key="2">
    <source>
        <dbReference type="ARBA" id="ARBA00022980"/>
    </source>
</evidence>
<dbReference type="KEGG" id="caw:Q783_06135"/>
<dbReference type="NCBIfam" id="NF001860">
    <property type="entry name" value="PRK00595.1"/>
    <property type="match status" value="1"/>
</dbReference>
<dbReference type="NCBIfam" id="TIGR01023">
    <property type="entry name" value="rpmG_bact"/>
    <property type="match status" value="1"/>
</dbReference>
<comment type="similarity">
    <text evidence="1 5">Belongs to the bacterial ribosomal protein bL33 family.</text>
</comment>
<protein>
    <recommendedName>
        <fullName evidence="4 5">Large ribosomal subunit protein bL33</fullName>
    </recommendedName>
</protein>
<dbReference type="AlphaFoldDB" id="U5S978"/>
<dbReference type="PANTHER" id="PTHR43168:SF2">
    <property type="entry name" value="LARGE RIBOSOMAL SUBUNIT PROTEIN BL33C"/>
    <property type="match status" value="1"/>
</dbReference>
<accession>U5S978</accession>
<dbReference type="HAMAP" id="MF_00294">
    <property type="entry name" value="Ribosomal_bL33"/>
    <property type="match status" value="1"/>
</dbReference>
<keyword evidence="3 5" id="KW-0687">Ribonucleoprotein</keyword>
<dbReference type="GO" id="GO:1990904">
    <property type="term" value="C:ribonucleoprotein complex"/>
    <property type="evidence" value="ECO:0007669"/>
    <property type="project" value="UniProtKB-KW"/>
</dbReference>
<proteinExistence type="inferred from homology"/>
<dbReference type="GO" id="GO:0006412">
    <property type="term" value="P:translation"/>
    <property type="evidence" value="ECO:0007669"/>
    <property type="project" value="UniProtKB-UniRule"/>
</dbReference>
<evidence type="ECO:0000313" key="6">
    <source>
        <dbReference type="EMBL" id="AGY81839.1"/>
    </source>
</evidence>
<name>U5S978_9LACT</name>
<dbReference type="Gene3D" id="2.20.28.120">
    <property type="entry name" value="Ribosomal protein L33"/>
    <property type="match status" value="1"/>
</dbReference>
<dbReference type="GO" id="GO:0003735">
    <property type="term" value="F:structural constituent of ribosome"/>
    <property type="evidence" value="ECO:0007669"/>
    <property type="project" value="InterPro"/>
</dbReference>
<dbReference type="PATRIC" id="fig|1266845.5.peg.1152"/>
<evidence type="ECO:0000313" key="7">
    <source>
        <dbReference type="Proteomes" id="UP000017469"/>
    </source>
</evidence>
<dbReference type="InterPro" id="IPR001705">
    <property type="entry name" value="Ribosomal_bL33"/>
</dbReference>
<dbReference type="STRING" id="1266845.Q783_06135"/>
<dbReference type="Proteomes" id="UP000017469">
    <property type="component" value="Chromosome"/>
</dbReference>
<dbReference type="EMBL" id="CP006812">
    <property type="protein sequence ID" value="AGY81839.1"/>
    <property type="molecule type" value="Genomic_DNA"/>
</dbReference>
<dbReference type="HOGENOM" id="CLU_190949_0_2_9"/>
<evidence type="ECO:0000256" key="5">
    <source>
        <dbReference type="HAMAP-Rule" id="MF_00294"/>
    </source>
</evidence>
<dbReference type="PANTHER" id="PTHR43168">
    <property type="entry name" value="50S RIBOSOMAL PROTEIN L33, CHLOROPLASTIC"/>
    <property type="match status" value="1"/>
</dbReference>
<dbReference type="Pfam" id="PF00471">
    <property type="entry name" value="Ribosomal_L33"/>
    <property type="match status" value="1"/>
</dbReference>
<dbReference type="InterPro" id="IPR011332">
    <property type="entry name" value="Ribosomal_zn-bd"/>
</dbReference>
<dbReference type="GO" id="GO:0005737">
    <property type="term" value="C:cytoplasm"/>
    <property type="evidence" value="ECO:0007669"/>
    <property type="project" value="UniProtKB-ARBA"/>
</dbReference>
<evidence type="ECO:0000256" key="1">
    <source>
        <dbReference type="ARBA" id="ARBA00007596"/>
    </source>
</evidence>
<gene>
    <name evidence="5" type="primary">rpmG</name>
    <name evidence="6" type="ORF">Q783_06135</name>
</gene>
<dbReference type="NCBIfam" id="NF001764">
    <property type="entry name" value="PRK00504.1"/>
    <property type="match status" value="1"/>
</dbReference>
<dbReference type="InterPro" id="IPR038584">
    <property type="entry name" value="Ribosomal_bL33_sf"/>
</dbReference>
<evidence type="ECO:0000256" key="3">
    <source>
        <dbReference type="ARBA" id="ARBA00023274"/>
    </source>
</evidence>
<dbReference type="SUPFAM" id="SSF57829">
    <property type="entry name" value="Zn-binding ribosomal proteins"/>
    <property type="match status" value="1"/>
</dbReference>
<dbReference type="PROSITE" id="PS00582">
    <property type="entry name" value="RIBOSOMAL_L33"/>
    <property type="match status" value="1"/>
</dbReference>
<organism evidence="6 7">
    <name type="scientific">Carnobacterium inhibens subsp. gilichinskyi</name>
    <dbReference type="NCBI Taxonomy" id="1266845"/>
    <lineage>
        <taxon>Bacteria</taxon>
        <taxon>Bacillati</taxon>
        <taxon>Bacillota</taxon>
        <taxon>Bacilli</taxon>
        <taxon>Lactobacillales</taxon>
        <taxon>Carnobacteriaceae</taxon>
        <taxon>Carnobacterium</taxon>
    </lineage>
</organism>